<feature type="non-terminal residue" evidence="1">
    <location>
        <position position="1"/>
    </location>
</feature>
<keyword evidence="2" id="KW-1185">Reference proteome</keyword>
<protein>
    <submittedName>
        <fullName evidence="1">Uncharacterized protein</fullName>
    </submittedName>
</protein>
<accession>A0A1Y2I1W6</accession>
<organism evidence="1 2">
    <name type="scientific">Catenaria anguillulae PL171</name>
    <dbReference type="NCBI Taxonomy" id="765915"/>
    <lineage>
        <taxon>Eukaryota</taxon>
        <taxon>Fungi</taxon>
        <taxon>Fungi incertae sedis</taxon>
        <taxon>Blastocladiomycota</taxon>
        <taxon>Blastocladiomycetes</taxon>
        <taxon>Blastocladiales</taxon>
        <taxon>Catenariaceae</taxon>
        <taxon>Catenaria</taxon>
    </lineage>
</organism>
<evidence type="ECO:0000313" key="2">
    <source>
        <dbReference type="Proteomes" id="UP000193411"/>
    </source>
</evidence>
<reference evidence="1 2" key="1">
    <citation type="submission" date="2016-07" db="EMBL/GenBank/DDBJ databases">
        <title>Pervasive Adenine N6-methylation of Active Genes in Fungi.</title>
        <authorList>
            <consortium name="DOE Joint Genome Institute"/>
            <person name="Mondo S.J."/>
            <person name="Dannebaum R.O."/>
            <person name="Kuo R.C."/>
            <person name="Labutti K."/>
            <person name="Haridas S."/>
            <person name="Kuo A."/>
            <person name="Salamov A."/>
            <person name="Ahrendt S.R."/>
            <person name="Lipzen A."/>
            <person name="Sullivan W."/>
            <person name="Andreopoulos W.B."/>
            <person name="Clum A."/>
            <person name="Lindquist E."/>
            <person name="Daum C."/>
            <person name="Ramamoorthy G.K."/>
            <person name="Gryganskyi A."/>
            <person name="Culley D."/>
            <person name="Magnuson J.K."/>
            <person name="James T.Y."/>
            <person name="O'Malley M.A."/>
            <person name="Stajich J.E."/>
            <person name="Spatafora J.W."/>
            <person name="Visel A."/>
            <person name="Grigoriev I.V."/>
        </authorList>
    </citation>
    <scope>NUCLEOTIDE SEQUENCE [LARGE SCALE GENOMIC DNA]</scope>
    <source>
        <strain evidence="1 2">PL171</strain>
    </source>
</reference>
<sequence length="73" mass="8902">LLILIIAILVLLLFRFVLLHLFSHFDVVRLEDKRLFHPRLNDVILDDGRVIQPHRWSWRFDEMARRACCHNRL</sequence>
<evidence type="ECO:0000313" key="1">
    <source>
        <dbReference type="EMBL" id="ORZ40857.1"/>
    </source>
</evidence>
<gene>
    <name evidence="1" type="ORF">BCR44DRAFT_1423918</name>
</gene>
<dbReference type="EMBL" id="MCFL01000002">
    <property type="protein sequence ID" value="ORZ40857.1"/>
    <property type="molecule type" value="Genomic_DNA"/>
</dbReference>
<dbReference type="AlphaFoldDB" id="A0A1Y2I1W6"/>
<dbReference type="Proteomes" id="UP000193411">
    <property type="component" value="Unassembled WGS sequence"/>
</dbReference>
<comment type="caution">
    <text evidence="1">The sequence shown here is derived from an EMBL/GenBank/DDBJ whole genome shotgun (WGS) entry which is preliminary data.</text>
</comment>
<proteinExistence type="predicted"/>
<name>A0A1Y2I1W6_9FUNG</name>